<name>A0A4U0UW98_9PEZI</name>
<dbReference type="Gene3D" id="3.40.50.300">
    <property type="entry name" value="P-loop containing nucleotide triphosphate hydrolases"/>
    <property type="match status" value="1"/>
</dbReference>
<dbReference type="Pfam" id="PF13691">
    <property type="entry name" value="Lactamase_B_4"/>
    <property type="match status" value="1"/>
</dbReference>
<evidence type="ECO:0000256" key="10">
    <source>
        <dbReference type="ARBA" id="ARBA00022833"/>
    </source>
</evidence>
<dbReference type="GO" id="GO:0005739">
    <property type="term" value="C:mitochondrion"/>
    <property type="evidence" value="ECO:0007669"/>
    <property type="project" value="TreeGrafter"/>
</dbReference>
<evidence type="ECO:0000259" key="12">
    <source>
        <dbReference type="Pfam" id="PF13691"/>
    </source>
</evidence>
<comment type="similarity">
    <text evidence="3">Belongs to the RNase Z family.</text>
</comment>
<evidence type="ECO:0000256" key="8">
    <source>
        <dbReference type="ARBA" id="ARBA00022759"/>
    </source>
</evidence>
<dbReference type="Pfam" id="PF19798">
    <property type="entry name" value="Sulfotransfer_5"/>
    <property type="match status" value="1"/>
</dbReference>
<dbReference type="GO" id="GO:0042781">
    <property type="term" value="F:3'-tRNA processing endoribonuclease activity"/>
    <property type="evidence" value="ECO:0007669"/>
    <property type="project" value="UniProtKB-EC"/>
</dbReference>
<evidence type="ECO:0000313" key="14">
    <source>
        <dbReference type="Proteomes" id="UP000310066"/>
    </source>
</evidence>
<keyword evidence="8" id="KW-0255">Endonuclease</keyword>
<dbReference type="PANTHER" id="PTHR12553">
    <property type="entry name" value="ZINC PHOSPHODIESTERASE ELAC PROTEIN 2"/>
    <property type="match status" value="1"/>
</dbReference>
<evidence type="ECO:0000256" key="7">
    <source>
        <dbReference type="ARBA" id="ARBA00022723"/>
    </source>
</evidence>
<evidence type="ECO:0000256" key="4">
    <source>
        <dbReference type="ARBA" id="ARBA00012477"/>
    </source>
</evidence>
<keyword evidence="10" id="KW-0862">Zinc</keyword>
<dbReference type="InterPro" id="IPR036866">
    <property type="entry name" value="RibonucZ/Hydroxyglut_hydro"/>
</dbReference>
<reference evidence="13 14" key="1">
    <citation type="submission" date="2017-03" db="EMBL/GenBank/DDBJ databases">
        <title>Genomes of endolithic fungi from Antarctica.</title>
        <authorList>
            <person name="Coleine C."/>
            <person name="Masonjones S."/>
            <person name="Stajich J.E."/>
        </authorList>
    </citation>
    <scope>NUCLEOTIDE SEQUENCE [LARGE SCALE GENOMIC DNA]</scope>
    <source>
        <strain evidence="13 14">CCFEE 5311</strain>
    </source>
</reference>
<dbReference type="OrthoDB" id="527344at2759"/>
<evidence type="ECO:0000313" key="13">
    <source>
        <dbReference type="EMBL" id="TKA40400.1"/>
    </source>
</evidence>
<dbReference type="InterPro" id="IPR027417">
    <property type="entry name" value="P-loop_NTPase"/>
</dbReference>
<dbReference type="GO" id="GO:1990180">
    <property type="term" value="P:mitochondrial tRNA 3'-end processing"/>
    <property type="evidence" value="ECO:0007669"/>
    <property type="project" value="TreeGrafter"/>
</dbReference>
<evidence type="ECO:0000256" key="9">
    <source>
        <dbReference type="ARBA" id="ARBA00022801"/>
    </source>
</evidence>
<dbReference type="InterPro" id="IPR027794">
    <property type="entry name" value="tRNase_Z_dom"/>
</dbReference>
<dbReference type="STRING" id="329885.A0A4U0UW98"/>
<protein>
    <recommendedName>
        <fullName evidence="4">ribonuclease Z</fullName>
        <ecNumber evidence="4">3.1.26.11</ecNumber>
    </recommendedName>
</protein>
<feature type="region of interest" description="Disordered" evidence="11">
    <location>
        <begin position="1384"/>
        <end position="1444"/>
    </location>
</feature>
<keyword evidence="7" id="KW-0479">Metal-binding</keyword>
<dbReference type="Proteomes" id="UP000310066">
    <property type="component" value="Unassembled WGS sequence"/>
</dbReference>
<dbReference type="SUPFAM" id="SSF56281">
    <property type="entry name" value="Metallo-hydrolase/oxidoreductase"/>
    <property type="match status" value="2"/>
</dbReference>
<dbReference type="CDD" id="cd07718">
    <property type="entry name" value="RNaseZ_ELAC1_ELAC2-C-term-like_MBL-fold"/>
    <property type="match status" value="1"/>
</dbReference>
<evidence type="ECO:0000256" key="1">
    <source>
        <dbReference type="ARBA" id="ARBA00000402"/>
    </source>
</evidence>
<feature type="compositionally biased region" description="Basic and acidic residues" evidence="11">
    <location>
        <begin position="446"/>
        <end position="459"/>
    </location>
</feature>
<keyword evidence="6" id="KW-0540">Nuclease</keyword>
<feature type="compositionally biased region" description="Polar residues" evidence="11">
    <location>
        <begin position="1430"/>
        <end position="1442"/>
    </location>
</feature>
<dbReference type="Gene3D" id="3.60.15.10">
    <property type="entry name" value="Ribonuclease Z/Hydroxyacylglutathione hydrolase-like"/>
    <property type="match status" value="2"/>
</dbReference>
<comment type="caution">
    <text evidence="13">The sequence shown here is derived from an EMBL/GenBank/DDBJ whole genome shotgun (WGS) entry which is preliminary data.</text>
</comment>
<dbReference type="PANTHER" id="PTHR12553:SF49">
    <property type="entry name" value="ZINC PHOSPHODIESTERASE ELAC PROTEIN 2"/>
    <property type="match status" value="1"/>
</dbReference>
<evidence type="ECO:0000256" key="11">
    <source>
        <dbReference type="SAM" id="MobiDB-lite"/>
    </source>
</evidence>
<feature type="domain" description="tRNase Z endonuclease" evidence="12">
    <location>
        <begin position="506"/>
        <end position="568"/>
    </location>
</feature>
<accession>A0A4U0UW98</accession>
<evidence type="ECO:0000256" key="3">
    <source>
        <dbReference type="ARBA" id="ARBA00007823"/>
    </source>
</evidence>
<dbReference type="InterPro" id="IPR047151">
    <property type="entry name" value="RNZ2-like"/>
</dbReference>
<feature type="region of interest" description="Disordered" evidence="11">
    <location>
        <begin position="439"/>
        <end position="459"/>
    </location>
</feature>
<proteinExistence type="inferred from homology"/>
<dbReference type="EC" id="3.1.26.11" evidence="4"/>
<organism evidence="13 14">
    <name type="scientific">Friedmanniomyces endolithicus</name>
    <dbReference type="NCBI Taxonomy" id="329885"/>
    <lineage>
        <taxon>Eukaryota</taxon>
        <taxon>Fungi</taxon>
        <taxon>Dikarya</taxon>
        <taxon>Ascomycota</taxon>
        <taxon>Pezizomycotina</taxon>
        <taxon>Dothideomycetes</taxon>
        <taxon>Dothideomycetidae</taxon>
        <taxon>Mycosphaerellales</taxon>
        <taxon>Teratosphaeriaceae</taxon>
        <taxon>Friedmanniomyces</taxon>
    </lineage>
</organism>
<sequence length="1518" mass="166613">MSNKPVFVATHPRACSTAFERVFMTRRKSLQTIHEPFGDAFYYGPERMGSRFEGDEEARAKSGFSNSTFKTILDRIDREAAEGKRVFIKDITYYLVPPERQDARVAPSLQRVKRGVGTEEELNEAGGLGLCLQRTLSARDSGVAMNGKGDGSPNGHASSDHSSPKSPPFPYDTPAEPSNPTVVPREILERFHFTFLIRHPKFAIPSYYRCCIPPLVERTGFNPFMPSEAGYDELRALFDYCKETGLVGPKVCGREEANNIPYGKDSGIEICVIDADDLLDDPEGVLRKYCTSIGLTFEPEMLNWDNEEDHVYAKEAFEKWNGFHDDAIYSKDLKPRAHKKQPKTDAEMFAEGVEKYGEEAAKTIRQTVDDNVETYEYLKQYAIKLEANPIVSAVQSLLSGHPKKKQPVEPPRAQPVAAEWDAKISNYIPRESPKERWRKRNILGTRTRDDTAAESEKRARSVDSLRSEVVFEKSHIAKLLPPGQDAFAKQRKSGFINFNTMRSWVQVLTTPTADTPGTTLLLHFDNKRYLIGSLAEGTQRACVQMGARLLKVSECFITGRTEWRNTGGVIGMILTLADAAGTSAAAGAEEAKKRAFAKGRKMGCLDDAGKMLQLEEEARKETSSRLGLFAAPNLNYMLATARRFVFRKGMPVDVHEIEEGKEKADGEEEWAPYWADENVKVWAMSILPRSDAPGKPAELPASVLTGTVSPRKRSIDEVYERDAPDRNNNTTVTAPGLTQAERDRLTVKAVVGEMFDSSWRLDTLHETPLNQVKLPATMFIRNSETNKLEKYSGPLPGQALKPGQSPVDPNMTVLVRKPWPGALVESLPPTNPRKEAVSYIIRNHTQRGKFHPERAIQLKVEKGNKWNQLSSGNSVLNRDGETISPDMVLGESKDGGGFAVVDLLGPDYLEPLLARPEWREPKVMAGVGAIVWICGPGVAGDARLRDFMGEFGHLEHVVSSPEHCPNNIALDSAAAATVRLRQVDPARYTVPIHQNAVSASTPALPKNARVAQRGQMIQLEPKNEVQETQNVPALDQAAIESETSQEVLQLAAEAQDSIQAAHKETQRWVSTLPPDAGRAEIVTLGTGSALPSKYRNVSATLLRVPGWGSMLFDAGENTLGQLKRVFPPDELKEVLRELRMIWISHMHADHHLGTVGVIRAWYEEVHGGRPLPAGEGLKASFNTARSLAVVSEPAMMSWLAEYSNVEDYGYSRIAPLYLSASTPARGIKSKLGWFVPPSVLAAQGSGEARMETLAANAAPPSTLNLQDIQCVAVQHCHGARAVSITFPSGFKASYSGDCRPSHAFSRIGRGSTVCIHEATFDDELWGDAQAKNHSTTSEALGVAQAMGAKACVLTHFSQRYQKLPVMEHGAGGGEAVNGVAEAGETQVAESGDVDDSADAENIPEGPLEDAAASLPDQVSAGEGQRVDLPSSRQTNGMLTKESSGPEAVKFKAASDMKVCVAFDYMRVRVGEIPQLEKFTPALLKLFEAEEKPEAMIVESANGKKQGKSKKQNGGRRNN</sequence>
<dbReference type="EMBL" id="NAJP01000033">
    <property type="protein sequence ID" value="TKA40400.1"/>
    <property type="molecule type" value="Genomic_DNA"/>
</dbReference>
<feature type="region of interest" description="Disordered" evidence="11">
    <location>
        <begin position="141"/>
        <end position="182"/>
    </location>
</feature>
<dbReference type="SUPFAM" id="SSF52540">
    <property type="entry name" value="P-loop containing nucleoside triphosphate hydrolases"/>
    <property type="match status" value="1"/>
</dbReference>
<feature type="region of interest" description="Disordered" evidence="11">
    <location>
        <begin position="1495"/>
        <end position="1518"/>
    </location>
</feature>
<gene>
    <name evidence="13" type="ORF">B0A54_09349</name>
</gene>
<dbReference type="GO" id="GO:0046872">
    <property type="term" value="F:metal ion binding"/>
    <property type="evidence" value="ECO:0007669"/>
    <property type="project" value="UniProtKB-KW"/>
</dbReference>
<keyword evidence="9" id="KW-0378">Hydrolase</keyword>
<comment type="catalytic activity">
    <reaction evidence="1">
        <text>Endonucleolytic cleavage of RNA, removing extra 3' nucleotides from tRNA precursor, generating 3' termini of tRNAs. A 3'-hydroxy group is left at the tRNA terminus and a 5'-phosphoryl group is left at the trailer molecule.</text>
        <dbReference type="EC" id="3.1.26.11"/>
    </reaction>
</comment>
<keyword evidence="5" id="KW-0819">tRNA processing</keyword>
<evidence type="ECO:0000256" key="2">
    <source>
        <dbReference type="ARBA" id="ARBA00001947"/>
    </source>
</evidence>
<evidence type="ECO:0000256" key="6">
    <source>
        <dbReference type="ARBA" id="ARBA00022722"/>
    </source>
</evidence>
<evidence type="ECO:0000256" key="5">
    <source>
        <dbReference type="ARBA" id="ARBA00022694"/>
    </source>
</evidence>
<comment type="cofactor">
    <cofactor evidence="2">
        <name>Zn(2+)</name>
        <dbReference type="ChEBI" id="CHEBI:29105"/>
    </cofactor>
</comment>
<feature type="compositionally biased region" description="Basic residues" evidence="11">
    <location>
        <begin position="1504"/>
        <end position="1518"/>
    </location>
</feature>